<dbReference type="SUPFAM" id="SSF52540">
    <property type="entry name" value="P-loop containing nucleoside triphosphate hydrolases"/>
    <property type="match status" value="1"/>
</dbReference>
<evidence type="ECO:0000313" key="2">
    <source>
        <dbReference type="EMBL" id="VEL28778.1"/>
    </source>
</evidence>
<evidence type="ECO:0000313" key="3">
    <source>
        <dbReference type="Proteomes" id="UP000784294"/>
    </source>
</evidence>
<dbReference type="GO" id="GO:0005524">
    <property type="term" value="F:ATP binding"/>
    <property type="evidence" value="ECO:0007669"/>
    <property type="project" value="InterPro"/>
</dbReference>
<dbReference type="AlphaFoldDB" id="A0A448X5Q3"/>
<dbReference type="Gene3D" id="3.40.50.10810">
    <property type="entry name" value="Tandem AAA-ATPase domain"/>
    <property type="match status" value="1"/>
</dbReference>
<proteinExistence type="predicted"/>
<dbReference type="InterPro" id="IPR000330">
    <property type="entry name" value="SNF2_N"/>
</dbReference>
<reference evidence="2" key="1">
    <citation type="submission" date="2018-11" db="EMBL/GenBank/DDBJ databases">
        <authorList>
            <consortium name="Pathogen Informatics"/>
        </authorList>
    </citation>
    <scope>NUCLEOTIDE SEQUENCE</scope>
</reference>
<protein>
    <recommendedName>
        <fullName evidence="1">SNF2 N-terminal domain-containing protein</fullName>
    </recommendedName>
</protein>
<comment type="caution">
    <text evidence="2">The sequence shown here is derived from an EMBL/GenBank/DDBJ whole genome shotgun (WGS) entry which is preliminary data.</text>
</comment>
<dbReference type="InterPro" id="IPR027417">
    <property type="entry name" value="P-loop_NTPase"/>
</dbReference>
<gene>
    <name evidence="2" type="ORF">PXEA_LOCUS22218</name>
</gene>
<dbReference type="InterPro" id="IPR038718">
    <property type="entry name" value="SNF2-like_sf"/>
</dbReference>
<organism evidence="2 3">
    <name type="scientific">Protopolystoma xenopodis</name>
    <dbReference type="NCBI Taxonomy" id="117903"/>
    <lineage>
        <taxon>Eukaryota</taxon>
        <taxon>Metazoa</taxon>
        <taxon>Spiralia</taxon>
        <taxon>Lophotrochozoa</taxon>
        <taxon>Platyhelminthes</taxon>
        <taxon>Monogenea</taxon>
        <taxon>Polyopisthocotylea</taxon>
        <taxon>Polystomatidea</taxon>
        <taxon>Polystomatidae</taxon>
        <taxon>Protopolystoma</taxon>
    </lineage>
</organism>
<name>A0A448X5Q3_9PLAT</name>
<dbReference type="InterPro" id="IPR050496">
    <property type="entry name" value="SNF2_RAD54_helicase_repair"/>
</dbReference>
<keyword evidence="3" id="KW-1185">Reference proteome</keyword>
<dbReference type="Pfam" id="PF00176">
    <property type="entry name" value="SNF2-rel_dom"/>
    <property type="match status" value="1"/>
</dbReference>
<dbReference type="PANTHER" id="PTHR45629:SF7">
    <property type="entry name" value="DNA EXCISION REPAIR PROTEIN ERCC-6-RELATED"/>
    <property type="match status" value="1"/>
</dbReference>
<dbReference type="OrthoDB" id="413460at2759"/>
<dbReference type="Proteomes" id="UP000784294">
    <property type="component" value="Unassembled WGS sequence"/>
</dbReference>
<dbReference type="PANTHER" id="PTHR45629">
    <property type="entry name" value="SNF2/RAD54 FAMILY MEMBER"/>
    <property type="match status" value="1"/>
</dbReference>
<feature type="domain" description="SNF2 N-terminal" evidence="1">
    <location>
        <begin position="1"/>
        <end position="149"/>
    </location>
</feature>
<dbReference type="EMBL" id="CAAALY010097743">
    <property type="protein sequence ID" value="VEL28778.1"/>
    <property type="molecule type" value="Genomic_DNA"/>
</dbReference>
<sequence>MGLDKTVQIIAFLSGVQSTKGDHGHAVTALIVMPVSLLITWQNEINRWTPQLRFFVFHDIDRRERMRGLAKIQEYGGILLKTYGTLIAAWQDISTDFNRSGKFLNNARQRFPEDKLNKEDMYTWDYIILDVAYKVKNPSSKTTKALRSIPGTKLPFLY</sequence>
<evidence type="ECO:0000259" key="1">
    <source>
        <dbReference type="Pfam" id="PF00176"/>
    </source>
</evidence>
<accession>A0A448X5Q3</accession>
<dbReference type="GO" id="GO:0015616">
    <property type="term" value="F:DNA translocase activity"/>
    <property type="evidence" value="ECO:0007669"/>
    <property type="project" value="TreeGrafter"/>
</dbReference>